<gene>
    <name evidence="1" type="ordered locus">Natpe_1806</name>
    <name evidence="2" type="ORF">C488_14492</name>
</gene>
<reference evidence="3" key="2">
    <citation type="submission" date="2012-02" db="EMBL/GenBank/DDBJ databases">
        <title>Complete sequence of chromosome of Natrinema pellirubrum DSM 15624.</title>
        <authorList>
            <person name="Lucas S."/>
            <person name="Han J."/>
            <person name="Lapidus A."/>
            <person name="Cheng J.-F."/>
            <person name="Goodwin L."/>
            <person name="Pitluck S."/>
            <person name="Peters L."/>
            <person name="Teshima H."/>
            <person name="Detter J.C."/>
            <person name="Han C."/>
            <person name="Tapia R."/>
            <person name="Land M."/>
            <person name="Hauser L."/>
            <person name="Kyrpides N."/>
            <person name="Ivanova N."/>
            <person name="Pagani I."/>
            <person name="Sproer C."/>
            <person name="Anderson I."/>
            <person name="Woyke T."/>
        </authorList>
    </citation>
    <scope>NUCLEOTIDE SEQUENCE [LARGE SCALE GENOMIC DNA]</scope>
    <source>
        <strain evidence="3">DSM 15624 / JCM 10476 / NCIMB 786</strain>
    </source>
</reference>
<protein>
    <submittedName>
        <fullName evidence="1">Uncharacterized protein</fullName>
    </submittedName>
</protein>
<dbReference type="GeneID" id="14332547"/>
<proteinExistence type="predicted"/>
<reference evidence="2 4" key="3">
    <citation type="journal article" date="2014" name="PLoS Genet.">
        <title>Phylogenetically driven sequencing of extremely halophilic archaea reveals strategies for static and dynamic osmo-response.</title>
        <authorList>
            <person name="Becker E.A."/>
            <person name="Seitzer P.M."/>
            <person name="Tritt A."/>
            <person name="Larsen D."/>
            <person name="Krusor M."/>
            <person name="Yao A.I."/>
            <person name="Wu D."/>
            <person name="Madern D."/>
            <person name="Eisen J.A."/>
            <person name="Darling A.E."/>
            <person name="Facciotti M.T."/>
        </authorList>
    </citation>
    <scope>NUCLEOTIDE SEQUENCE [LARGE SCALE GENOMIC DNA]</scope>
    <source>
        <strain evidence="2 4">DSM 15624</strain>
    </source>
</reference>
<organism evidence="1 3">
    <name type="scientific">Natrinema pellirubrum (strain DSM 15624 / CIP 106293 / JCM 10476 / NCIMB 786 / 157)</name>
    <dbReference type="NCBI Taxonomy" id="797303"/>
    <lineage>
        <taxon>Archaea</taxon>
        <taxon>Methanobacteriati</taxon>
        <taxon>Methanobacteriota</taxon>
        <taxon>Stenosarchaea group</taxon>
        <taxon>Halobacteria</taxon>
        <taxon>Halobacteriales</taxon>
        <taxon>Natrialbaceae</taxon>
        <taxon>Natrinema</taxon>
    </lineage>
</organism>
<dbReference type="EMBL" id="AOIE01000086">
    <property type="protein sequence ID" value="ELY72897.1"/>
    <property type="molecule type" value="Genomic_DNA"/>
</dbReference>
<dbReference type="HOGENOM" id="CLU_2243936_0_0_2"/>
<evidence type="ECO:0000313" key="3">
    <source>
        <dbReference type="Proteomes" id="UP000010843"/>
    </source>
</evidence>
<evidence type="ECO:0000313" key="2">
    <source>
        <dbReference type="EMBL" id="ELY72897.1"/>
    </source>
</evidence>
<dbReference type="KEGG" id="npe:Natpe_1806"/>
<accession>L0JM78</accession>
<dbReference type="EMBL" id="CP003372">
    <property type="protein sequence ID" value="AGB31687.1"/>
    <property type="molecule type" value="Genomic_DNA"/>
</dbReference>
<dbReference type="Proteomes" id="UP000011593">
    <property type="component" value="Unassembled WGS sequence"/>
</dbReference>
<dbReference type="AlphaFoldDB" id="L0JM78"/>
<sequence>MVEQSRRKVLETASGSLVAGALLPKVSGASQSDERLTQEEYEQVLTKAKRQPDESGFEAFQQVISDSDVSATGMVFSATLPKKKEEDSNIGIEIHRKYRMDGLC</sequence>
<dbReference type="RefSeq" id="WP_006182256.1">
    <property type="nucleotide sequence ID" value="NC_019962.1"/>
</dbReference>
<reference evidence="1" key="1">
    <citation type="submission" date="2012-02" db="EMBL/GenBank/DDBJ databases">
        <title>Complete sequence of chromosome of Natrinema pellirubrum DSM 15624.</title>
        <authorList>
            <consortium name="US DOE Joint Genome Institute"/>
            <person name="Lucas S."/>
            <person name="Han J."/>
            <person name="Lapidus A."/>
            <person name="Cheng J.-F."/>
            <person name="Goodwin L."/>
            <person name="Pitluck S."/>
            <person name="Peters L."/>
            <person name="Teshima H."/>
            <person name="Detter J.C."/>
            <person name="Han C."/>
            <person name="Tapia R."/>
            <person name="Land M."/>
            <person name="Hauser L."/>
            <person name="Kyrpides N."/>
            <person name="Ivanova N."/>
            <person name="Pagani I."/>
            <person name="Sproer C."/>
            <person name="Anderson I."/>
            <person name="Woyke T."/>
        </authorList>
    </citation>
    <scope>NUCLEOTIDE SEQUENCE</scope>
    <source>
        <strain evidence="1">DSM 15624</strain>
    </source>
</reference>
<evidence type="ECO:0000313" key="4">
    <source>
        <dbReference type="Proteomes" id="UP000011593"/>
    </source>
</evidence>
<keyword evidence="4" id="KW-1185">Reference proteome</keyword>
<dbReference type="Proteomes" id="UP000010843">
    <property type="component" value="Chromosome"/>
</dbReference>
<evidence type="ECO:0000313" key="1">
    <source>
        <dbReference type="EMBL" id="AGB31687.1"/>
    </source>
</evidence>
<name>L0JM78_NATP1</name>